<keyword evidence="2" id="KW-1185">Reference proteome</keyword>
<proteinExistence type="predicted"/>
<sequence>MNGFSSCLYFASELLHTDLRYSVSFPIHRELPRERPGSFGLTFPPRAEVLVPKTHYLLLQPVPISLVLACGSERQDGSSLPQEVASFVAVPLPSAESCGHAARTHIGQGTLHGIASIHLLKLRSPAHPLLMPQ</sequence>
<evidence type="ECO:0000313" key="2">
    <source>
        <dbReference type="Proteomes" id="UP001050975"/>
    </source>
</evidence>
<dbReference type="Proteomes" id="UP001050975">
    <property type="component" value="Unassembled WGS sequence"/>
</dbReference>
<protein>
    <submittedName>
        <fullName evidence="1">Uncharacterized protein</fullName>
    </submittedName>
</protein>
<comment type="caution">
    <text evidence="1">The sequence shown here is derived from an EMBL/GenBank/DDBJ whole genome shotgun (WGS) entry which is preliminary data.</text>
</comment>
<reference evidence="1" key="1">
    <citation type="submission" date="2019-10" db="EMBL/GenBank/DDBJ databases">
        <title>Draft genome sequece of Microseira wollei NIES-4236.</title>
        <authorList>
            <person name="Yamaguchi H."/>
            <person name="Suzuki S."/>
            <person name="Kawachi M."/>
        </authorList>
    </citation>
    <scope>NUCLEOTIDE SEQUENCE</scope>
    <source>
        <strain evidence="1">NIES-4236</strain>
    </source>
</reference>
<accession>A0AAV3XLA2</accession>
<dbReference type="AlphaFoldDB" id="A0AAV3XLA2"/>
<organism evidence="1 2">
    <name type="scientific">Microseira wollei NIES-4236</name>
    <dbReference type="NCBI Taxonomy" id="2530354"/>
    <lineage>
        <taxon>Bacteria</taxon>
        <taxon>Bacillati</taxon>
        <taxon>Cyanobacteriota</taxon>
        <taxon>Cyanophyceae</taxon>
        <taxon>Oscillatoriophycideae</taxon>
        <taxon>Aerosakkonematales</taxon>
        <taxon>Aerosakkonemataceae</taxon>
        <taxon>Microseira</taxon>
    </lineage>
</organism>
<gene>
    <name evidence="1" type="ORF">MiSe_85220</name>
</gene>
<dbReference type="EMBL" id="BLAY01000244">
    <property type="protein sequence ID" value="GET43697.1"/>
    <property type="molecule type" value="Genomic_DNA"/>
</dbReference>
<evidence type="ECO:0000313" key="1">
    <source>
        <dbReference type="EMBL" id="GET43697.1"/>
    </source>
</evidence>
<name>A0AAV3XLA2_9CYAN</name>